<evidence type="ECO:0000256" key="10">
    <source>
        <dbReference type="ARBA" id="ARBA00023225"/>
    </source>
</evidence>
<keyword evidence="12" id="KW-0282">Flagellum</keyword>
<evidence type="ECO:0000256" key="1">
    <source>
        <dbReference type="ARBA" id="ARBA00004413"/>
    </source>
</evidence>
<keyword evidence="4" id="KW-0813">Transport</keyword>
<evidence type="ECO:0000256" key="6">
    <source>
        <dbReference type="ARBA" id="ARBA00022500"/>
    </source>
</evidence>
<keyword evidence="5" id="KW-1003">Cell membrane</keyword>
<dbReference type="GO" id="GO:0044781">
    <property type="term" value="P:bacterial-type flagellum organization"/>
    <property type="evidence" value="ECO:0007669"/>
    <property type="project" value="UniProtKB-KW"/>
</dbReference>
<name>A0A1H3M7A8_9BACI</name>
<keyword evidence="6" id="KW-0145">Chemotaxis</keyword>
<sequence length="146" mass="17598">MSFRFTLQKVLEVKEHEKSEAQMAYQSAMKEFEEIATELYNLLKQKEDLIAMHDVHLKQGLPIATIQQTQETLRFLQNQIDKLQIRTHHARVKMIDKQRELTSSLVDVKKYEKIKERKYLDYKHEQQMLENKFLDEISVQQFCKVR</sequence>
<dbReference type="GO" id="GO:0006935">
    <property type="term" value="P:chemotaxis"/>
    <property type="evidence" value="ECO:0007669"/>
    <property type="project" value="UniProtKB-KW"/>
</dbReference>
<keyword evidence="12" id="KW-0969">Cilium</keyword>
<dbReference type="OrthoDB" id="2968361at2"/>
<organism evidence="12 13">
    <name type="scientific">Evansella caseinilytica</name>
    <dbReference type="NCBI Taxonomy" id="1503961"/>
    <lineage>
        <taxon>Bacteria</taxon>
        <taxon>Bacillati</taxon>
        <taxon>Bacillota</taxon>
        <taxon>Bacilli</taxon>
        <taxon>Bacillales</taxon>
        <taxon>Bacillaceae</taxon>
        <taxon>Evansella</taxon>
    </lineage>
</organism>
<dbReference type="Gene3D" id="1.10.287.1700">
    <property type="match status" value="1"/>
</dbReference>
<keyword evidence="9" id="KW-0472">Membrane</keyword>
<keyword evidence="8" id="KW-0653">Protein transport</keyword>
<dbReference type="InterPro" id="IPR053716">
    <property type="entry name" value="Flag_assembly_chemotaxis_eff"/>
</dbReference>
<dbReference type="NCBIfam" id="TIGR02473">
    <property type="entry name" value="flagell_FliJ"/>
    <property type="match status" value="1"/>
</dbReference>
<evidence type="ECO:0000256" key="3">
    <source>
        <dbReference type="ARBA" id="ARBA00020392"/>
    </source>
</evidence>
<dbReference type="GO" id="GO:0009288">
    <property type="term" value="C:bacterial-type flagellum"/>
    <property type="evidence" value="ECO:0007669"/>
    <property type="project" value="InterPro"/>
</dbReference>
<proteinExistence type="inferred from homology"/>
<dbReference type="STRING" id="1503961.SAMN05421736_103127"/>
<evidence type="ECO:0000313" key="12">
    <source>
        <dbReference type="EMBL" id="SDY72089.1"/>
    </source>
</evidence>
<evidence type="ECO:0000256" key="9">
    <source>
        <dbReference type="ARBA" id="ARBA00023136"/>
    </source>
</evidence>
<protein>
    <recommendedName>
        <fullName evidence="3">Flagellar FliJ protein</fullName>
    </recommendedName>
</protein>
<evidence type="ECO:0000256" key="5">
    <source>
        <dbReference type="ARBA" id="ARBA00022475"/>
    </source>
</evidence>
<keyword evidence="10" id="KW-1006">Bacterial flagellum protein export</keyword>
<evidence type="ECO:0000256" key="11">
    <source>
        <dbReference type="SAM" id="Coils"/>
    </source>
</evidence>
<dbReference type="AlphaFoldDB" id="A0A1H3M7A8"/>
<evidence type="ECO:0000256" key="8">
    <source>
        <dbReference type="ARBA" id="ARBA00022927"/>
    </source>
</evidence>
<comment type="similarity">
    <text evidence="2">Belongs to the FliJ family.</text>
</comment>
<keyword evidence="12" id="KW-0966">Cell projection</keyword>
<evidence type="ECO:0000256" key="7">
    <source>
        <dbReference type="ARBA" id="ARBA00022795"/>
    </source>
</evidence>
<keyword evidence="11" id="KW-0175">Coiled coil</keyword>
<keyword evidence="13" id="KW-1185">Reference proteome</keyword>
<gene>
    <name evidence="12" type="ORF">SAMN05421736_103127</name>
</gene>
<dbReference type="Pfam" id="PF02050">
    <property type="entry name" value="FliJ"/>
    <property type="match status" value="1"/>
</dbReference>
<dbReference type="InterPro" id="IPR012823">
    <property type="entry name" value="Flagell_FliJ"/>
</dbReference>
<feature type="coiled-coil region" evidence="11">
    <location>
        <begin position="11"/>
        <end position="86"/>
    </location>
</feature>
<evidence type="ECO:0000313" key="13">
    <source>
        <dbReference type="Proteomes" id="UP000198935"/>
    </source>
</evidence>
<evidence type="ECO:0000256" key="4">
    <source>
        <dbReference type="ARBA" id="ARBA00022448"/>
    </source>
</evidence>
<dbReference type="GO" id="GO:0071973">
    <property type="term" value="P:bacterial-type flagellum-dependent cell motility"/>
    <property type="evidence" value="ECO:0007669"/>
    <property type="project" value="InterPro"/>
</dbReference>
<accession>A0A1H3M7A8</accession>
<dbReference type="Proteomes" id="UP000198935">
    <property type="component" value="Unassembled WGS sequence"/>
</dbReference>
<dbReference type="EMBL" id="FNPI01000003">
    <property type="protein sequence ID" value="SDY72089.1"/>
    <property type="molecule type" value="Genomic_DNA"/>
</dbReference>
<dbReference type="GO" id="GO:0005886">
    <property type="term" value="C:plasma membrane"/>
    <property type="evidence" value="ECO:0007669"/>
    <property type="project" value="UniProtKB-SubCell"/>
</dbReference>
<reference evidence="13" key="1">
    <citation type="submission" date="2016-10" db="EMBL/GenBank/DDBJ databases">
        <authorList>
            <person name="Varghese N."/>
            <person name="Submissions S."/>
        </authorList>
    </citation>
    <scope>NUCLEOTIDE SEQUENCE [LARGE SCALE GENOMIC DNA]</scope>
    <source>
        <strain evidence="13">SP</strain>
    </source>
</reference>
<evidence type="ECO:0000256" key="2">
    <source>
        <dbReference type="ARBA" id="ARBA00010004"/>
    </source>
</evidence>
<comment type="subcellular location">
    <subcellularLocation>
        <location evidence="1">Cell membrane</location>
        <topology evidence="1">Peripheral membrane protein</topology>
        <orientation evidence="1">Cytoplasmic side</orientation>
    </subcellularLocation>
</comment>
<keyword evidence="7" id="KW-1005">Bacterial flagellum biogenesis</keyword>
<dbReference type="GO" id="GO:0015031">
    <property type="term" value="P:protein transport"/>
    <property type="evidence" value="ECO:0007669"/>
    <property type="project" value="UniProtKB-KW"/>
</dbReference>